<accession>A0A2I2ZQT0</accession>
<protein>
    <submittedName>
        <fullName evidence="3">Morf4 family associated protein 1 like 2</fullName>
    </submittedName>
</protein>
<dbReference type="Ensembl" id="ENSGGOT00000056179.1">
    <property type="protein sequence ID" value="ENSGGOP00000049507.1"/>
    <property type="gene ID" value="ENSGGOG00000036653.1"/>
</dbReference>
<dbReference type="Pfam" id="PF15155">
    <property type="entry name" value="MRFAP1"/>
    <property type="match status" value="1"/>
</dbReference>
<dbReference type="AlphaFoldDB" id="A0A2I2ZQT0"/>
<gene>
    <name evidence="3" type="primary">MRFAP1L2</name>
</gene>
<name>A0A2I2ZQT0_GORGO</name>
<reference evidence="3" key="4">
    <citation type="submission" date="2025-09" db="UniProtKB">
        <authorList>
            <consortium name="Ensembl"/>
        </authorList>
    </citation>
    <scope>IDENTIFICATION</scope>
</reference>
<dbReference type="EMBL" id="CABD030027043">
    <property type="status" value="NOT_ANNOTATED_CDS"/>
    <property type="molecule type" value="Genomic_DNA"/>
</dbReference>
<evidence type="ECO:0000313" key="4">
    <source>
        <dbReference type="Proteomes" id="UP000001519"/>
    </source>
</evidence>
<reference evidence="4" key="1">
    <citation type="submission" date="2011-05" db="EMBL/GenBank/DDBJ databases">
        <title>Insights into the evolution of the great apes provided by the gorilla genome.</title>
        <authorList>
            <person name="Scally A."/>
        </authorList>
    </citation>
    <scope>NUCLEOTIDE SEQUENCE [LARGE SCALE GENOMIC DNA]</scope>
</reference>
<organism evidence="3 4">
    <name type="scientific">Gorilla gorilla gorilla</name>
    <name type="common">Western lowland gorilla</name>
    <dbReference type="NCBI Taxonomy" id="9595"/>
    <lineage>
        <taxon>Eukaryota</taxon>
        <taxon>Metazoa</taxon>
        <taxon>Chordata</taxon>
        <taxon>Craniata</taxon>
        <taxon>Vertebrata</taxon>
        <taxon>Euteleostomi</taxon>
        <taxon>Mammalia</taxon>
        <taxon>Eutheria</taxon>
        <taxon>Euarchontoglires</taxon>
        <taxon>Primates</taxon>
        <taxon>Haplorrhini</taxon>
        <taxon>Catarrhini</taxon>
        <taxon>Hominidae</taxon>
        <taxon>Gorilla</taxon>
    </lineage>
</organism>
<dbReference type="GeneID" id="101143204"/>
<dbReference type="GO" id="GO:0051726">
    <property type="term" value="P:regulation of cell cycle"/>
    <property type="evidence" value="ECO:0007669"/>
    <property type="project" value="Ensembl"/>
</dbReference>
<dbReference type="InParanoid" id="A0A2I2ZQT0"/>
<evidence type="ECO:0000256" key="1">
    <source>
        <dbReference type="ARBA" id="ARBA00005515"/>
    </source>
</evidence>
<sequence>MRPVDADEAREPLEDPGSPLSPAPRAVRENLASLERERARAHWRARRKLLEIQSLLDAIKSEVEAEERGARAPAPSPRAEAEERVARLCAEAERKAAEAARMGRRIVELHQRIAGCECC</sequence>
<dbReference type="GeneTree" id="ENSGT00940000155541"/>
<reference evidence="3" key="3">
    <citation type="submission" date="2025-08" db="UniProtKB">
        <authorList>
            <consortium name="Ensembl"/>
        </authorList>
    </citation>
    <scope>IDENTIFICATION</scope>
</reference>
<reference evidence="3 4" key="2">
    <citation type="journal article" date="2012" name="Nature">
        <title>Insights into hominid evolution from the gorilla genome sequence.</title>
        <authorList>
            <person name="Scally A."/>
            <person name="Dutheil J.Y."/>
            <person name="Hillier L.W."/>
            <person name="Jordan G.E."/>
            <person name="Goodhead I."/>
            <person name="Herrero J."/>
            <person name="Hobolth A."/>
            <person name="Lappalainen T."/>
            <person name="Mailund T."/>
            <person name="Marques-Bonet T."/>
            <person name="McCarthy S."/>
            <person name="Montgomery S.H."/>
            <person name="Schwalie P.C."/>
            <person name="Tang Y.A."/>
            <person name="Ward M.C."/>
            <person name="Xue Y."/>
            <person name="Yngvadottir B."/>
            <person name="Alkan C."/>
            <person name="Andersen L.N."/>
            <person name="Ayub Q."/>
            <person name="Ball E.V."/>
            <person name="Beal K."/>
            <person name="Bradley B.J."/>
            <person name="Chen Y."/>
            <person name="Clee C.M."/>
            <person name="Fitzgerald S."/>
            <person name="Graves T.A."/>
            <person name="Gu Y."/>
            <person name="Heath P."/>
            <person name="Heger A."/>
            <person name="Karakoc E."/>
            <person name="Kolb-Kokocinski A."/>
            <person name="Laird G.K."/>
            <person name="Lunter G."/>
            <person name="Meader S."/>
            <person name="Mort M."/>
            <person name="Mullikin J.C."/>
            <person name="Munch K."/>
            <person name="O'Connor T.D."/>
            <person name="Phillips A.D."/>
            <person name="Prado-Martinez J."/>
            <person name="Rogers A.S."/>
            <person name="Sajjadian S."/>
            <person name="Schmidt D."/>
            <person name="Shaw K."/>
            <person name="Simpson J.T."/>
            <person name="Stenson P.D."/>
            <person name="Turner D.J."/>
            <person name="Vigilant L."/>
            <person name="Vilella A.J."/>
            <person name="Whitener W."/>
            <person name="Zhu B."/>
            <person name="Cooper D.N."/>
            <person name="de Jong P."/>
            <person name="Dermitzakis E.T."/>
            <person name="Eichler E.E."/>
            <person name="Flicek P."/>
            <person name="Goldman N."/>
            <person name="Mundy N.I."/>
            <person name="Ning Z."/>
            <person name="Odom D.T."/>
            <person name="Ponting C.P."/>
            <person name="Quail M.A."/>
            <person name="Ryder O.A."/>
            <person name="Searle S.M."/>
            <person name="Warren W.C."/>
            <person name="Wilson R.K."/>
            <person name="Schierup M.H."/>
            <person name="Rogers J."/>
            <person name="Tyler-Smith C."/>
            <person name="Durbin R."/>
        </authorList>
    </citation>
    <scope>NUCLEOTIDE SEQUENCE [LARGE SCALE GENOMIC DNA]</scope>
</reference>
<keyword evidence="4" id="KW-1185">Reference proteome</keyword>
<feature type="compositionally biased region" description="Basic and acidic residues" evidence="2">
    <location>
        <begin position="1"/>
        <end position="13"/>
    </location>
</feature>
<evidence type="ECO:0000256" key="2">
    <source>
        <dbReference type="SAM" id="MobiDB-lite"/>
    </source>
</evidence>
<proteinExistence type="inferred from homology"/>
<feature type="region of interest" description="Disordered" evidence="2">
    <location>
        <begin position="1"/>
        <end position="26"/>
    </location>
</feature>
<dbReference type="Proteomes" id="UP000001519">
    <property type="component" value="Chromosome 4"/>
</dbReference>
<dbReference type="KEGG" id="ggo:101143204"/>
<dbReference type="InterPro" id="IPR029254">
    <property type="entry name" value="MRFAP1"/>
</dbReference>
<comment type="similarity">
    <text evidence="1">Belongs to the MORF4 family-associated protein family.</text>
</comment>
<evidence type="ECO:0000313" key="3">
    <source>
        <dbReference type="Ensembl" id="ENSGGOP00000049507.1"/>
    </source>
</evidence>
<dbReference type="Bgee" id="ENSGGOG00000036653">
    <property type="expression patterns" value="Expressed in prefrontal cortex and 5 other cell types or tissues"/>
</dbReference>
<dbReference type="STRING" id="9593.ENSGGOP00000049507"/>
<dbReference type="PANTHER" id="PTHR31324:SF3">
    <property type="entry name" value="MORF4 FAMILY ASSOCIATED PROTEIN 1 LIKE 2"/>
    <property type="match status" value="1"/>
</dbReference>
<dbReference type="PANTHER" id="PTHR31324">
    <property type="entry name" value="MORF4 FAMILY-ASSOCIATED PROTEIN 1-RELATED"/>
    <property type="match status" value="1"/>
</dbReference>
<dbReference type="OMA" id="RITGCEC"/>